<evidence type="ECO:0000256" key="7">
    <source>
        <dbReference type="HAMAP-Rule" id="MF_00109"/>
    </source>
</evidence>
<evidence type="ECO:0000256" key="2">
    <source>
        <dbReference type="ARBA" id="ARBA00022679"/>
    </source>
</evidence>
<feature type="binding site" evidence="7">
    <location>
        <position position="59"/>
    </location>
    <ligand>
        <name>substrate</name>
    </ligand>
</feature>
<comment type="cofactor">
    <cofactor evidence="7">
        <name>Mg(2+)</name>
        <dbReference type="ChEBI" id="CHEBI:18420"/>
    </cofactor>
    <text evidence="7">Binds 1 Mg(2+) ion per subunit.</text>
</comment>
<comment type="catalytic activity">
    <reaction evidence="7">
        <text>shikimate + ATP = 3-phosphoshikimate + ADP + H(+)</text>
        <dbReference type="Rhea" id="RHEA:13121"/>
        <dbReference type="ChEBI" id="CHEBI:15378"/>
        <dbReference type="ChEBI" id="CHEBI:30616"/>
        <dbReference type="ChEBI" id="CHEBI:36208"/>
        <dbReference type="ChEBI" id="CHEBI:145989"/>
        <dbReference type="ChEBI" id="CHEBI:456216"/>
        <dbReference type="EC" id="2.7.1.71"/>
    </reaction>
</comment>
<keyword evidence="4 7" id="KW-0418">Kinase</keyword>
<organism evidence="8 9">
    <name type="scientific">Botrimarina hoheduenensis</name>
    <dbReference type="NCBI Taxonomy" id="2528000"/>
    <lineage>
        <taxon>Bacteria</taxon>
        <taxon>Pseudomonadati</taxon>
        <taxon>Planctomycetota</taxon>
        <taxon>Planctomycetia</taxon>
        <taxon>Pirellulales</taxon>
        <taxon>Lacipirellulaceae</taxon>
        <taxon>Botrimarina</taxon>
    </lineage>
</organism>
<protein>
    <recommendedName>
        <fullName evidence="7">Shikimate kinase</fullName>
        <shortName evidence="7">SK</shortName>
        <ecNumber evidence="7">2.7.1.71</ecNumber>
    </recommendedName>
</protein>
<comment type="similarity">
    <text evidence="7">Belongs to the shikimate kinase family.</text>
</comment>
<keyword evidence="7" id="KW-0963">Cytoplasm</keyword>
<comment type="caution">
    <text evidence="7">Lacks conserved residue(s) required for the propagation of feature annotation.</text>
</comment>
<dbReference type="EC" id="2.7.1.71" evidence="7"/>
<dbReference type="InterPro" id="IPR027417">
    <property type="entry name" value="P-loop_NTPase"/>
</dbReference>
<dbReference type="GO" id="GO:0005524">
    <property type="term" value="F:ATP binding"/>
    <property type="evidence" value="ECO:0007669"/>
    <property type="project" value="UniProtKB-UniRule"/>
</dbReference>
<dbReference type="PRINTS" id="PR01100">
    <property type="entry name" value="SHIKIMTKNASE"/>
</dbReference>
<keyword evidence="3 7" id="KW-0547">Nucleotide-binding</keyword>
<keyword evidence="1 7" id="KW-0028">Amino-acid biosynthesis</keyword>
<keyword evidence="2 7" id="KW-0808">Transferase</keyword>
<evidence type="ECO:0000256" key="4">
    <source>
        <dbReference type="ARBA" id="ARBA00022777"/>
    </source>
</evidence>
<evidence type="ECO:0000256" key="3">
    <source>
        <dbReference type="ARBA" id="ARBA00022741"/>
    </source>
</evidence>
<dbReference type="PANTHER" id="PTHR21087">
    <property type="entry name" value="SHIKIMATE KINASE"/>
    <property type="match status" value="1"/>
</dbReference>
<name>A0A5C5VTZ5_9BACT</name>
<evidence type="ECO:0000256" key="5">
    <source>
        <dbReference type="ARBA" id="ARBA00022840"/>
    </source>
</evidence>
<dbReference type="Pfam" id="PF01202">
    <property type="entry name" value="SKI"/>
    <property type="match status" value="1"/>
</dbReference>
<dbReference type="Gene3D" id="3.40.50.300">
    <property type="entry name" value="P-loop containing nucleotide triphosphate hydrolases"/>
    <property type="match status" value="1"/>
</dbReference>
<comment type="pathway">
    <text evidence="7">Metabolic intermediate biosynthesis; chorismate biosynthesis; chorismate from D-erythrose 4-phosphate and phosphoenolpyruvate: step 5/7.</text>
</comment>
<dbReference type="EMBL" id="SJPH01000008">
    <property type="protein sequence ID" value="TWT41613.1"/>
    <property type="molecule type" value="Genomic_DNA"/>
</dbReference>
<evidence type="ECO:0000313" key="8">
    <source>
        <dbReference type="EMBL" id="TWT41613.1"/>
    </source>
</evidence>
<dbReference type="GO" id="GO:0000287">
    <property type="term" value="F:magnesium ion binding"/>
    <property type="evidence" value="ECO:0007669"/>
    <property type="project" value="UniProtKB-UniRule"/>
</dbReference>
<dbReference type="Proteomes" id="UP000318995">
    <property type="component" value="Unassembled WGS sequence"/>
</dbReference>
<evidence type="ECO:0000313" key="9">
    <source>
        <dbReference type="Proteomes" id="UP000318995"/>
    </source>
</evidence>
<reference evidence="8 9" key="1">
    <citation type="submission" date="2019-02" db="EMBL/GenBank/DDBJ databases">
        <title>Deep-cultivation of Planctomycetes and their phenomic and genomic characterization uncovers novel biology.</title>
        <authorList>
            <person name="Wiegand S."/>
            <person name="Jogler M."/>
            <person name="Boedeker C."/>
            <person name="Pinto D."/>
            <person name="Vollmers J."/>
            <person name="Rivas-Marin E."/>
            <person name="Kohn T."/>
            <person name="Peeters S.H."/>
            <person name="Heuer A."/>
            <person name="Rast P."/>
            <person name="Oberbeckmann S."/>
            <person name="Bunk B."/>
            <person name="Jeske O."/>
            <person name="Meyerdierks A."/>
            <person name="Storesund J.E."/>
            <person name="Kallscheuer N."/>
            <person name="Luecker S."/>
            <person name="Lage O.M."/>
            <person name="Pohl T."/>
            <person name="Merkel B.J."/>
            <person name="Hornburger P."/>
            <person name="Mueller R.-W."/>
            <person name="Bruemmer F."/>
            <person name="Labrenz M."/>
            <person name="Spormann A.M."/>
            <person name="Op Den Camp H."/>
            <person name="Overmann J."/>
            <person name="Amann R."/>
            <person name="Jetten M.S.M."/>
            <person name="Mascher T."/>
            <person name="Medema M.H."/>
            <person name="Devos D.P."/>
            <person name="Kaster A.-K."/>
            <person name="Ovreas L."/>
            <person name="Rohde M."/>
            <person name="Galperin M.Y."/>
            <person name="Jogler C."/>
        </authorList>
    </citation>
    <scope>NUCLEOTIDE SEQUENCE [LARGE SCALE GENOMIC DNA]</scope>
    <source>
        <strain evidence="8 9">Pla111</strain>
    </source>
</reference>
<keyword evidence="7" id="KW-0460">Magnesium</keyword>
<comment type="subunit">
    <text evidence="7">Monomer.</text>
</comment>
<accession>A0A5C5VTZ5</accession>
<gene>
    <name evidence="7 8" type="primary">aroK</name>
    <name evidence="8" type="ORF">Pla111_29900</name>
</gene>
<feature type="binding site" evidence="7">
    <location>
        <position position="135"/>
    </location>
    <ligand>
        <name>substrate</name>
    </ligand>
</feature>
<comment type="subcellular location">
    <subcellularLocation>
        <location evidence="7">Cytoplasm</location>
    </subcellularLocation>
</comment>
<feature type="binding site" evidence="7">
    <location>
        <position position="35"/>
    </location>
    <ligand>
        <name>substrate</name>
    </ligand>
</feature>
<keyword evidence="7" id="KW-0479">Metal-binding</keyword>
<feature type="binding site" evidence="7">
    <location>
        <begin position="13"/>
        <end position="18"/>
    </location>
    <ligand>
        <name>ATP</name>
        <dbReference type="ChEBI" id="CHEBI:30616"/>
    </ligand>
</feature>
<dbReference type="AlphaFoldDB" id="A0A5C5VTZ5"/>
<feature type="binding site" evidence="7">
    <location>
        <position position="80"/>
    </location>
    <ligand>
        <name>substrate</name>
    </ligand>
</feature>
<dbReference type="CDD" id="cd00464">
    <property type="entry name" value="SK"/>
    <property type="match status" value="1"/>
</dbReference>
<comment type="function">
    <text evidence="7">Catalyzes the specific phosphorylation of the 3-hydroxyl group of shikimic acid using ATP as a cosubstrate.</text>
</comment>
<dbReference type="OrthoDB" id="9800332at2"/>
<dbReference type="GO" id="GO:0005829">
    <property type="term" value="C:cytosol"/>
    <property type="evidence" value="ECO:0007669"/>
    <property type="project" value="TreeGrafter"/>
</dbReference>
<feature type="binding site" evidence="7">
    <location>
        <position position="17"/>
    </location>
    <ligand>
        <name>Mg(2+)</name>
        <dbReference type="ChEBI" id="CHEBI:18420"/>
    </ligand>
</feature>
<dbReference type="GO" id="GO:0008652">
    <property type="term" value="P:amino acid biosynthetic process"/>
    <property type="evidence" value="ECO:0007669"/>
    <property type="project" value="UniProtKB-KW"/>
</dbReference>
<keyword evidence="9" id="KW-1185">Reference proteome</keyword>
<evidence type="ECO:0000256" key="6">
    <source>
        <dbReference type="ARBA" id="ARBA00023141"/>
    </source>
</evidence>
<dbReference type="GO" id="GO:0009423">
    <property type="term" value="P:chorismate biosynthetic process"/>
    <property type="evidence" value="ECO:0007669"/>
    <property type="project" value="UniProtKB-UniRule"/>
</dbReference>
<dbReference type="GO" id="GO:0004765">
    <property type="term" value="F:shikimate kinase activity"/>
    <property type="evidence" value="ECO:0007669"/>
    <property type="project" value="UniProtKB-UniRule"/>
</dbReference>
<dbReference type="GO" id="GO:0009073">
    <property type="term" value="P:aromatic amino acid family biosynthetic process"/>
    <property type="evidence" value="ECO:0007669"/>
    <property type="project" value="UniProtKB-KW"/>
</dbReference>
<dbReference type="UniPathway" id="UPA00053">
    <property type="reaction ID" value="UER00088"/>
</dbReference>
<sequence>MKRTNLVLIGMPGSGKSTVGVVLAKRLSLGFVDTDLVIQAREGRPLQATVDALGYEALRDIEEQTLLELAVERHVIATGGSVIYSEPGMSRLAAHGVVVHLDVPLDELVRRVGDFSLRGIAMRPDQSFANLFAERRPLYAQHAQHTIDCQGLDLEQVCQQIIAVVDR</sequence>
<comment type="caution">
    <text evidence="8">The sequence shown here is derived from an EMBL/GenBank/DDBJ whole genome shotgun (WGS) entry which is preliminary data.</text>
</comment>
<feature type="binding site" evidence="7">
    <location>
        <position position="123"/>
    </location>
    <ligand>
        <name>ATP</name>
        <dbReference type="ChEBI" id="CHEBI:30616"/>
    </ligand>
</feature>
<dbReference type="PANTHER" id="PTHR21087:SF16">
    <property type="entry name" value="SHIKIMATE KINASE 1, CHLOROPLASTIC"/>
    <property type="match status" value="1"/>
</dbReference>
<dbReference type="InterPro" id="IPR000623">
    <property type="entry name" value="Shikimate_kinase/TSH1"/>
</dbReference>
<evidence type="ECO:0000256" key="1">
    <source>
        <dbReference type="ARBA" id="ARBA00022605"/>
    </source>
</evidence>
<dbReference type="InterPro" id="IPR031322">
    <property type="entry name" value="Shikimate/glucono_kinase"/>
</dbReference>
<keyword evidence="6 7" id="KW-0057">Aromatic amino acid biosynthesis</keyword>
<dbReference type="RefSeq" id="WP_146575196.1">
    <property type="nucleotide sequence ID" value="NZ_SJPH01000008.1"/>
</dbReference>
<dbReference type="SUPFAM" id="SSF52540">
    <property type="entry name" value="P-loop containing nucleoside triphosphate hydrolases"/>
    <property type="match status" value="1"/>
</dbReference>
<keyword evidence="5 7" id="KW-0067">ATP-binding</keyword>
<proteinExistence type="inferred from homology"/>
<dbReference type="HAMAP" id="MF_00109">
    <property type="entry name" value="Shikimate_kinase"/>
    <property type="match status" value="1"/>
</dbReference>